<feature type="domain" description="Peptidase S54 rhomboid" evidence="9">
    <location>
        <begin position="47"/>
        <end position="191"/>
    </location>
</feature>
<dbReference type="GO" id="GO:0016020">
    <property type="term" value="C:membrane"/>
    <property type="evidence" value="ECO:0007669"/>
    <property type="project" value="UniProtKB-SubCell"/>
</dbReference>
<feature type="transmembrane region" description="Helical" evidence="8">
    <location>
        <begin position="12"/>
        <end position="31"/>
    </location>
</feature>
<evidence type="ECO:0000256" key="4">
    <source>
        <dbReference type="ARBA" id="ARBA00022692"/>
    </source>
</evidence>
<evidence type="ECO:0000256" key="3">
    <source>
        <dbReference type="ARBA" id="ARBA00022670"/>
    </source>
</evidence>
<evidence type="ECO:0000256" key="7">
    <source>
        <dbReference type="ARBA" id="ARBA00023136"/>
    </source>
</evidence>
<evidence type="ECO:0000313" key="10">
    <source>
        <dbReference type="EMBL" id="KAK4527664.1"/>
    </source>
</evidence>
<dbReference type="SUPFAM" id="SSF144091">
    <property type="entry name" value="Rhomboid-like"/>
    <property type="match status" value="1"/>
</dbReference>
<name>A0AAV9IK48_9RHOD</name>
<keyword evidence="3" id="KW-0645">Protease</keyword>
<accession>A0AAV9IK48</accession>
<dbReference type="InterPro" id="IPR022764">
    <property type="entry name" value="Peptidase_S54_rhomboid_dom"/>
</dbReference>
<dbReference type="InterPro" id="IPR035952">
    <property type="entry name" value="Rhomboid-like_sf"/>
</dbReference>
<reference evidence="10 11" key="1">
    <citation type="submission" date="2022-07" db="EMBL/GenBank/DDBJ databases">
        <title>Genome-wide signatures of adaptation to extreme environments.</title>
        <authorList>
            <person name="Cho C.H."/>
            <person name="Yoon H.S."/>
        </authorList>
    </citation>
    <scope>NUCLEOTIDE SEQUENCE [LARGE SCALE GENOMIC DNA]</scope>
    <source>
        <strain evidence="10 11">108.79 E11</strain>
    </source>
</reference>
<sequence length="228" mass="26758">MWFNDLSTFPVTYSVILLCVITWLLITYQGWSYDIVGCNYDRVVIYKETWRWITSTLSHVSFLHLVLNMYSLWNMRWMEQAFTSFVYFMWSILIAFLSTFVTLCIYYLQLLFFQREQVRYIYMVGYSAVLFGLLVIASRHMKVSNVVLFGIFEIPPSWLPFVSMGLVTLLVPEASVVGHSSGIFLGFLIDWNDDYLVQSPWCWIWLLGIATITTIAFAFRTTPTFISF</sequence>
<protein>
    <recommendedName>
        <fullName evidence="9">Peptidase S54 rhomboid domain-containing protein</fullName>
    </recommendedName>
</protein>
<comment type="similarity">
    <text evidence="2">Belongs to the peptidase S54 family.</text>
</comment>
<dbReference type="AlphaFoldDB" id="A0AAV9IK48"/>
<comment type="subcellular location">
    <subcellularLocation>
        <location evidence="1">Membrane</location>
        <topology evidence="1">Multi-pass membrane protein</topology>
    </subcellularLocation>
</comment>
<feature type="transmembrane region" description="Helical" evidence="8">
    <location>
        <begin position="120"/>
        <end position="138"/>
    </location>
</feature>
<gene>
    <name evidence="10" type="ORF">GAYE_SCF42G5589</name>
</gene>
<dbReference type="GO" id="GO:0006508">
    <property type="term" value="P:proteolysis"/>
    <property type="evidence" value="ECO:0007669"/>
    <property type="project" value="UniProtKB-KW"/>
</dbReference>
<evidence type="ECO:0000256" key="2">
    <source>
        <dbReference type="ARBA" id="ARBA00009045"/>
    </source>
</evidence>
<evidence type="ECO:0000256" key="5">
    <source>
        <dbReference type="ARBA" id="ARBA00022801"/>
    </source>
</evidence>
<dbReference type="EMBL" id="JANCYU010000054">
    <property type="protein sequence ID" value="KAK4527664.1"/>
    <property type="molecule type" value="Genomic_DNA"/>
</dbReference>
<organism evidence="10 11">
    <name type="scientific">Galdieria yellowstonensis</name>
    <dbReference type="NCBI Taxonomy" id="3028027"/>
    <lineage>
        <taxon>Eukaryota</taxon>
        <taxon>Rhodophyta</taxon>
        <taxon>Bangiophyceae</taxon>
        <taxon>Galdieriales</taxon>
        <taxon>Galdieriaceae</taxon>
        <taxon>Galdieria</taxon>
    </lineage>
</organism>
<keyword evidence="4 8" id="KW-0812">Transmembrane</keyword>
<comment type="caution">
    <text evidence="10">The sequence shown here is derived from an EMBL/GenBank/DDBJ whole genome shotgun (WGS) entry which is preliminary data.</text>
</comment>
<dbReference type="Pfam" id="PF01694">
    <property type="entry name" value="Rhomboid"/>
    <property type="match status" value="1"/>
</dbReference>
<keyword evidence="7 8" id="KW-0472">Membrane</keyword>
<evidence type="ECO:0000313" key="11">
    <source>
        <dbReference type="Proteomes" id="UP001300502"/>
    </source>
</evidence>
<feature type="transmembrane region" description="Helical" evidence="8">
    <location>
        <begin position="85"/>
        <end position="108"/>
    </location>
</feature>
<dbReference type="PANTHER" id="PTHR43066">
    <property type="entry name" value="RHOMBOID-RELATED PROTEIN"/>
    <property type="match status" value="1"/>
</dbReference>
<evidence type="ECO:0000256" key="1">
    <source>
        <dbReference type="ARBA" id="ARBA00004141"/>
    </source>
</evidence>
<keyword evidence="5" id="KW-0378">Hydrolase</keyword>
<evidence type="ECO:0000256" key="8">
    <source>
        <dbReference type="SAM" id="Phobius"/>
    </source>
</evidence>
<feature type="transmembrane region" description="Helical" evidence="8">
    <location>
        <begin position="52"/>
        <end position="73"/>
    </location>
</feature>
<proteinExistence type="inferred from homology"/>
<dbReference type="PANTHER" id="PTHR43066:SF1">
    <property type="entry name" value="RHOMBOID PROTEIN 2"/>
    <property type="match status" value="1"/>
</dbReference>
<evidence type="ECO:0000256" key="6">
    <source>
        <dbReference type="ARBA" id="ARBA00022989"/>
    </source>
</evidence>
<feature type="transmembrane region" description="Helical" evidence="8">
    <location>
        <begin position="158"/>
        <end position="189"/>
    </location>
</feature>
<dbReference type="Gene3D" id="1.20.1540.10">
    <property type="entry name" value="Rhomboid-like"/>
    <property type="match status" value="1"/>
</dbReference>
<dbReference type="GO" id="GO:0004252">
    <property type="term" value="F:serine-type endopeptidase activity"/>
    <property type="evidence" value="ECO:0007669"/>
    <property type="project" value="InterPro"/>
</dbReference>
<evidence type="ECO:0000259" key="9">
    <source>
        <dbReference type="Pfam" id="PF01694"/>
    </source>
</evidence>
<keyword evidence="6 8" id="KW-1133">Transmembrane helix</keyword>
<keyword evidence="11" id="KW-1185">Reference proteome</keyword>
<feature type="transmembrane region" description="Helical" evidence="8">
    <location>
        <begin position="201"/>
        <end position="219"/>
    </location>
</feature>
<dbReference type="Proteomes" id="UP001300502">
    <property type="component" value="Unassembled WGS sequence"/>
</dbReference>